<proteinExistence type="predicted"/>
<dbReference type="EMBL" id="BPLR01021070">
    <property type="protein sequence ID" value="GIX85514.1"/>
    <property type="molecule type" value="Genomic_DNA"/>
</dbReference>
<evidence type="ECO:0000313" key="1">
    <source>
        <dbReference type="EMBL" id="GIX85514.1"/>
    </source>
</evidence>
<keyword evidence="2" id="KW-1185">Reference proteome</keyword>
<gene>
    <name evidence="1" type="ORF">CEXT_206691</name>
</gene>
<name>A0AAV4NPM9_CAEEX</name>
<organism evidence="1 2">
    <name type="scientific">Caerostris extrusa</name>
    <name type="common">Bark spider</name>
    <name type="synonym">Caerostris bankana</name>
    <dbReference type="NCBI Taxonomy" id="172846"/>
    <lineage>
        <taxon>Eukaryota</taxon>
        <taxon>Metazoa</taxon>
        <taxon>Ecdysozoa</taxon>
        <taxon>Arthropoda</taxon>
        <taxon>Chelicerata</taxon>
        <taxon>Arachnida</taxon>
        <taxon>Araneae</taxon>
        <taxon>Araneomorphae</taxon>
        <taxon>Entelegynae</taxon>
        <taxon>Araneoidea</taxon>
        <taxon>Araneidae</taxon>
        <taxon>Caerostris</taxon>
    </lineage>
</organism>
<sequence>MTSFPILTSGTDESRRLIRLFGRRHDFSRQANSEVLAQLWNKKWNITQGFERLLCQKTIALDWSMPRICCIEQVILDQEGYDYPM</sequence>
<accession>A0AAV4NPM9</accession>
<evidence type="ECO:0000313" key="2">
    <source>
        <dbReference type="Proteomes" id="UP001054945"/>
    </source>
</evidence>
<reference evidence="1 2" key="1">
    <citation type="submission" date="2021-06" db="EMBL/GenBank/DDBJ databases">
        <title>Caerostris extrusa draft genome.</title>
        <authorList>
            <person name="Kono N."/>
            <person name="Arakawa K."/>
        </authorList>
    </citation>
    <scope>NUCLEOTIDE SEQUENCE [LARGE SCALE GENOMIC DNA]</scope>
</reference>
<protein>
    <submittedName>
        <fullName evidence="1">Uncharacterized protein</fullName>
    </submittedName>
</protein>
<comment type="caution">
    <text evidence="1">The sequence shown here is derived from an EMBL/GenBank/DDBJ whole genome shotgun (WGS) entry which is preliminary data.</text>
</comment>
<dbReference type="AlphaFoldDB" id="A0AAV4NPM9"/>
<dbReference type="Proteomes" id="UP001054945">
    <property type="component" value="Unassembled WGS sequence"/>
</dbReference>